<dbReference type="EMBL" id="JALBUR010000001">
    <property type="protein sequence ID" value="MDX8418592.1"/>
    <property type="molecule type" value="Genomic_DNA"/>
</dbReference>
<dbReference type="AlphaFoldDB" id="A0AB35U4I3"/>
<evidence type="ECO:0000313" key="4">
    <source>
        <dbReference type="Proteomes" id="UP001286174"/>
    </source>
</evidence>
<dbReference type="FunFam" id="3.30.420.10:FF:000045">
    <property type="entry name" value="3'-5' exonuclease DinG"/>
    <property type="match status" value="1"/>
</dbReference>
<evidence type="ECO:0000256" key="1">
    <source>
        <dbReference type="ARBA" id="ARBA00022839"/>
    </source>
</evidence>
<dbReference type="GO" id="GO:0008408">
    <property type="term" value="F:3'-5' exonuclease activity"/>
    <property type="evidence" value="ECO:0007669"/>
    <property type="project" value="TreeGrafter"/>
</dbReference>
<keyword evidence="4" id="KW-1185">Reference proteome</keyword>
<dbReference type="Gene3D" id="3.30.420.10">
    <property type="entry name" value="Ribonuclease H-like superfamily/Ribonuclease H"/>
    <property type="match status" value="1"/>
</dbReference>
<dbReference type="SUPFAM" id="SSF53098">
    <property type="entry name" value="Ribonuclease H-like"/>
    <property type="match status" value="1"/>
</dbReference>
<reference evidence="3 4" key="1">
    <citation type="submission" date="2022-03" db="EMBL/GenBank/DDBJ databases">
        <title>Novel taxa within the pig intestine.</title>
        <authorList>
            <person name="Wylensek D."/>
            <person name="Bishof K."/>
            <person name="Afrizal A."/>
            <person name="Clavel T."/>
        </authorList>
    </citation>
    <scope>NUCLEOTIDE SEQUENCE [LARGE SCALE GENOMIC DNA]</scope>
    <source>
        <strain evidence="3 4">CLA-KB-P133</strain>
    </source>
</reference>
<comment type="caution">
    <text evidence="3">The sequence shown here is derived from an EMBL/GenBank/DDBJ whole genome shotgun (WGS) entry which is preliminary data.</text>
</comment>
<dbReference type="SMART" id="SM00479">
    <property type="entry name" value="EXOIII"/>
    <property type="match status" value="1"/>
</dbReference>
<accession>A0AB35U4I3</accession>
<dbReference type="GO" id="GO:0005829">
    <property type="term" value="C:cytosol"/>
    <property type="evidence" value="ECO:0007669"/>
    <property type="project" value="TreeGrafter"/>
</dbReference>
<evidence type="ECO:0000313" key="3">
    <source>
        <dbReference type="EMBL" id="MDX8418592.1"/>
    </source>
</evidence>
<keyword evidence="1 3" id="KW-0378">Hydrolase</keyword>
<gene>
    <name evidence="3" type="ORF">MOZ60_00625</name>
</gene>
<evidence type="ECO:0000259" key="2">
    <source>
        <dbReference type="SMART" id="SM00479"/>
    </source>
</evidence>
<organism evidence="3 4">
    <name type="scientific">Grylomicrobium aquisgranensis</name>
    <dbReference type="NCBI Taxonomy" id="2926318"/>
    <lineage>
        <taxon>Bacteria</taxon>
        <taxon>Bacillati</taxon>
        <taxon>Bacillota</taxon>
        <taxon>Erysipelotrichia</taxon>
        <taxon>Erysipelotrichales</taxon>
        <taxon>Erysipelotrichaceae</taxon>
        <taxon>Grylomicrobium</taxon>
    </lineage>
</organism>
<proteinExistence type="predicted"/>
<dbReference type="CDD" id="cd06130">
    <property type="entry name" value="DNA_pol_III_epsilon_like"/>
    <property type="match status" value="1"/>
</dbReference>
<dbReference type="PANTHER" id="PTHR30231:SF42">
    <property type="entry name" value="EXONUCLEASE"/>
    <property type="match status" value="1"/>
</dbReference>
<name>A0AB35U4I3_9FIRM</name>
<dbReference type="PANTHER" id="PTHR30231">
    <property type="entry name" value="DNA POLYMERASE III SUBUNIT EPSILON"/>
    <property type="match status" value="1"/>
</dbReference>
<feature type="domain" description="Exonuclease" evidence="2">
    <location>
        <begin position="2"/>
        <end position="168"/>
    </location>
</feature>
<dbReference type="GO" id="GO:0003676">
    <property type="term" value="F:nucleic acid binding"/>
    <property type="evidence" value="ECO:0007669"/>
    <property type="project" value="InterPro"/>
</dbReference>
<dbReference type="InterPro" id="IPR012337">
    <property type="entry name" value="RNaseH-like_sf"/>
</dbReference>
<sequence length="185" mass="20796">MKIAAIDFETANQASASVCSVGISTMEDGACEESYYTLIHPESNVSYFSKWNVRIHGIHPQDVKDAPTFDVIYPDLMQQLDGALVTAHNARFDMKCLKDTCLNTGKPIPVLSYFDTVELSRHVFPQLPHHGLGDMCDYLHIELNHHNALSDSYGCLMIVASVMNMTGIFDIEELLRVCHTRIYEL</sequence>
<dbReference type="Proteomes" id="UP001286174">
    <property type="component" value="Unassembled WGS sequence"/>
</dbReference>
<dbReference type="InterPro" id="IPR036397">
    <property type="entry name" value="RNaseH_sf"/>
</dbReference>
<keyword evidence="1 3" id="KW-0269">Exonuclease</keyword>
<protein>
    <submittedName>
        <fullName evidence="3">3'-5' exonuclease</fullName>
    </submittedName>
</protein>
<keyword evidence="1 3" id="KW-0540">Nuclease</keyword>
<dbReference type="RefSeq" id="WP_370595280.1">
    <property type="nucleotide sequence ID" value="NZ_JALBUR010000001.1"/>
</dbReference>
<dbReference type="InterPro" id="IPR013520">
    <property type="entry name" value="Ribonucl_H"/>
</dbReference>
<dbReference type="Pfam" id="PF00929">
    <property type="entry name" value="RNase_T"/>
    <property type="match status" value="1"/>
</dbReference>